<proteinExistence type="predicted"/>
<evidence type="ECO:0000313" key="2">
    <source>
        <dbReference type="Proteomes" id="UP000106699"/>
    </source>
</evidence>
<dbReference type="EMBL" id="AY380826">
    <property type="protein sequence ID" value="AAU11015.1"/>
    <property type="molecule type" value="Genomic_DNA"/>
</dbReference>
<keyword evidence="2" id="KW-1185">Reference proteome</keyword>
<protein>
    <submittedName>
        <fullName evidence="1">Uncharacterized protein</fullName>
    </submittedName>
</protein>
<dbReference type="GeneID" id="2979049"/>
<organism evidence="1 2">
    <name type="scientific">lymphocystis disease virus-China</name>
    <dbReference type="NCBI Taxonomy" id="256729"/>
    <lineage>
        <taxon>Viruses</taxon>
        <taxon>Varidnaviria</taxon>
        <taxon>Bamfordvirae</taxon>
        <taxon>Nucleocytoviricota</taxon>
        <taxon>Megaviricetes</taxon>
        <taxon>Pimascovirales</taxon>
        <taxon>Pimascovirales incertae sedis</taxon>
        <taxon>Iridoviridae</taxon>
        <taxon>Alphairidovirinae</taxon>
        <taxon>Lymphocystivirus</taxon>
        <taxon>Lymphocystivirus paralichthys1</taxon>
        <taxon>Lymphocystis disease virus 2</taxon>
    </lineage>
</organism>
<dbReference type="RefSeq" id="YP_073676.1">
    <property type="nucleotide sequence ID" value="NC_005902.1"/>
</dbReference>
<dbReference type="KEGG" id="vg:2979049"/>
<dbReference type="Proteomes" id="UP000106699">
    <property type="component" value="Segment"/>
</dbReference>
<reference evidence="1 2" key="1">
    <citation type="journal article" date="2004" name="J. Virol.">
        <title>Complete genome sequence of lymphocystis disease virus isolated from China.</title>
        <authorList>
            <person name="Zhang Q.Y."/>
            <person name="Xiao F."/>
            <person name="Xie J."/>
            <person name="Li Z.Q."/>
            <person name="Gui J.F."/>
        </authorList>
    </citation>
    <scope>NUCLEOTIDE SEQUENCE [LARGE SCALE GENOMIC DNA]</scope>
</reference>
<evidence type="ECO:0000313" key="1">
    <source>
        <dbReference type="EMBL" id="AAU11015.1"/>
    </source>
</evidence>
<sequence length="47" mass="5483">MIPKIEDKITENIKSNKIAKNNCTGCNSKTINTKFDQYKIFNRLLNH</sequence>
<name>Q677U2_9VIRU</name>
<accession>Q677U2</accession>